<keyword evidence="3" id="KW-1185">Reference proteome</keyword>
<dbReference type="Gene3D" id="3.40.50.1110">
    <property type="entry name" value="SGNH hydrolase"/>
    <property type="match status" value="1"/>
</dbReference>
<proteinExistence type="inferred from homology"/>
<protein>
    <submittedName>
        <fullName evidence="4">PC-esterase domain-containing protein 1A-like</fullName>
    </submittedName>
</protein>
<evidence type="ECO:0000313" key="4">
    <source>
        <dbReference type="RefSeq" id="XP_034244970.1"/>
    </source>
</evidence>
<dbReference type="SUPFAM" id="SSF52266">
    <property type="entry name" value="SGNH hydrolase"/>
    <property type="match status" value="1"/>
</dbReference>
<accession>A0A6P8Z4E3</accession>
<dbReference type="InterPro" id="IPR036514">
    <property type="entry name" value="SGNH_hydro_sf"/>
</dbReference>
<dbReference type="PANTHER" id="PTHR14469:SF0">
    <property type="entry name" value="FAMILY WITH SEQUENCE SIMILARITY 113"/>
    <property type="match status" value="1"/>
</dbReference>
<feature type="region of interest" description="Disordered" evidence="2">
    <location>
        <begin position="274"/>
        <end position="303"/>
    </location>
</feature>
<dbReference type="AlphaFoldDB" id="A0A6P8Z4E3"/>
<gene>
    <name evidence="4" type="primary">LOC117647358</name>
</gene>
<dbReference type="OrthoDB" id="9975373at2759"/>
<evidence type="ECO:0000256" key="1">
    <source>
        <dbReference type="ARBA" id="ARBA00037957"/>
    </source>
</evidence>
<evidence type="ECO:0000313" key="3">
    <source>
        <dbReference type="Proteomes" id="UP000515158"/>
    </source>
</evidence>
<reference evidence="4" key="1">
    <citation type="submission" date="2025-08" db="UniProtKB">
        <authorList>
            <consortium name="RefSeq"/>
        </authorList>
    </citation>
    <scope>IDENTIFICATION</scope>
    <source>
        <tissue evidence="4">Total insect</tissue>
    </source>
</reference>
<dbReference type="KEGG" id="tpal:117647358"/>
<comment type="similarity">
    <text evidence="1">Belongs to the PC-esterase family.</text>
</comment>
<name>A0A6P8Z4E3_THRPL</name>
<sequence>MADIFYSRDAIQLLKGKKLYMIGDSNMRALYKDVICLLNHNRLLTEKQLKSKAEKHFLGDVLLRGSPLTKGRAFKEDRRYLRNNLHVEFHFVTKCLNEDMETMMSDFREKRITSPDIIVMNSTHWDVARWGPRGVELFKDNMVKLMHLFKSSLPPSTLVIWLTAPPISVRILGGYMIKQLEFAQFTMRFHVMEANTFAQELMNQFGFNCLDAHYHLQWQVHWRNQDGLHWSSRGMRFLGNLLLTHIALALGVPLPGNYHTSLLSKHKALARSRAAADAAKETSKEAGDEATTAVTPQAQVPRL</sequence>
<dbReference type="PANTHER" id="PTHR14469">
    <property type="entry name" value="SARCOMA ANTIGEN NY-SAR-23"/>
    <property type="match status" value="1"/>
</dbReference>
<dbReference type="RefSeq" id="XP_034244970.1">
    <property type="nucleotide sequence ID" value="XM_034389079.1"/>
</dbReference>
<evidence type="ECO:0000256" key="2">
    <source>
        <dbReference type="SAM" id="MobiDB-lite"/>
    </source>
</evidence>
<dbReference type="GeneID" id="117647358"/>
<dbReference type="Proteomes" id="UP000515158">
    <property type="component" value="Unplaced"/>
</dbReference>
<feature type="compositionally biased region" description="Basic and acidic residues" evidence="2">
    <location>
        <begin position="278"/>
        <end position="287"/>
    </location>
</feature>
<dbReference type="InParanoid" id="A0A6P8Z4E3"/>
<feature type="compositionally biased region" description="Polar residues" evidence="2">
    <location>
        <begin position="292"/>
        <end position="303"/>
    </location>
</feature>
<organism evidence="4">
    <name type="scientific">Thrips palmi</name>
    <name type="common">Melon thrips</name>
    <dbReference type="NCBI Taxonomy" id="161013"/>
    <lineage>
        <taxon>Eukaryota</taxon>
        <taxon>Metazoa</taxon>
        <taxon>Ecdysozoa</taxon>
        <taxon>Arthropoda</taxon>
        <taxon>Hexapoda</taxon>
        <taxon>Insecta</taxon>
        <taxon>Pterygota</taxon>
        <taxon>Neoptera</taxon>
        <taxon>Paraneoptera</taxon>
        <taxon>Thysanoptera</taxon>
        <taxon>Terebrantia</taxon>
        <taxon>Thripoidea</taxon>
        <taxon>Thripidae</taxon>
        <taxon>Thrips</taxon>
    </lineage>
</organism>